<evidence type="ECO:0000256" key="1">
    <source>
        <dbReference type="ARBA" id="ARBA00004434"/>
    </source>
</evidence>
<evidence type="ECO:0000256" key="6">
    <source>
        <dbReference type="ARBA" id="ARBA00023136"/>
    </source>
</evidence>
<evidence type="ECO:0000313" key="11">
    <source>
        <dbReference type="EMBL" id="ODV91125.1"/>
    </source>
</evidence>
<feature type="compositionally biased region" description="Basic and acidic residues" evidence="8">
    <location>
        <begin position="386"/>
        <end position="409"/>
    </location>
</feature>
<dbReference type="GO" id="GO:0043022">
    <property type="term" value="F:ribosome binding"/>
    <property type="evidence" value="ECO:0007669"/>
    <property type="project" value="InterPro"/>
</dbReference>
<evidence type="ECO:0000256" key="3">
    <source>
        <dbReference type="ARBA" id="ARBA00022792"/>
    </source>
</evidence>
<dbReference type="GO" id="GO:0030003">
    <property type="term" value="P:intracellular monoatomic cation homeostasis"/>
    <property type="evidence" value="ECO:0007669"/>
    <property type="project" value="TreeGrafter"/>
</dbReference>
<protein>
    <recommendedName>
        <fullName evidence="10">Letm1 RBD domain-containing protein</fullName>
    </recommendedName>
</protein>
<keyword evidence="3" id="KW-0999">Mitochondrion inner membrane</keyword>
<keyword evidence="5 7" id="KW-0496">Mitochondrion</keyword>
<gene>
    <name evidence="11" type="ORF">CANCADRAFT_24618</name>
</gene>
<dbReference type="InterPro" id="IPR044202">
    <property type="entry name" value="LETM1/MDM38-like"/>
</dbReference>
<dbReference type="PANTHER" id="PTHR14009">
    <property type="entry name" value="LEUCINE ZIPPER-EF-HAND CONTAINING TRANSMEMBRANE PROTEIN"/>
    <property type="match status" value="1"/>
</dbReference>
<evidence type="ECO:0000256" key="2">
    <source>
        <dbReference type="ARBA" id="ARBA00022692"/>
    </source>
</evidence>
<feature type="transmembrane region" description="Helical" evidence="9">
    <location>
        <begin position="72"/>
        <end position="95"/>
    </location>
</feature>
<feature type="domain" description="Letm1 RBD" evidence="10">
    <location>
        <begin position="118"/>
        <end position="318"/>
    </location>
</feature>
<evidence type="ECO:0000256" key="8">
    <source>
        <dbReference type="SAM" id="MobiDB-lite"/>
    </source>
</evidence>
<comment type="subcellular location">
    <subcellularLocation>
        <location evidence="1">Mitochondrion inner membrane</location>
        <topology evidence="1">Single-pass membrane protein</topology>
    </subcellularLocation>
</comment>
<sequence length="409" mass="46145">MPLSAVQKKEDADAPKPTMWQKVKHALSHYWDGTKLLGTEIKISVRLAVKMASGYELSRREQRQLTRTTQDMVRLVPFSVFLIVPFAELLLPVALKLFPNLLPSTYEAQSERDKKVGNLRKVRVDVSSFLRKTIEETGLVSVPTMTEVQQEKFREFFQKIRSEGSDPTPEELITVCRIFKDDLILDNLSRPQLVAMARYMNLSAFGTDLILRYNIRYKLRQTKQDDRQILYEGVDSLSVAELQQVCMSRGIQTFGVSPGKLRDDLSTWLRLRLVERVPATLLVLSSAYLYSNAVIPTDGDSAKSYYDALTAVLSSIPDEVFHETDLEVSSATGSATNKQRLEVLKEQEELIKEENQQEKESGHVINVKDDASADDEEVAAVATSAKGEEEGPKKAEEPVKDRKGDETKV</sequence>
<reference evidence="12" key="1">
    <citation type="submission" date="2016-02" db="EMBL/GenBank/DDBJ databases">
        <title>Comparative genomics of biotechnologically important yeasts.</title>
        <authorList>
            <consortium name="DOE Joint Genome Institute"/>
            <person name="Riley R."/>
            <person name="Haridas S."/>
            <person name="Wolfe K.H."/>
            <person name="Lopes M.R."/>
            <person name="Hittinger C.T."/>
            <person name="Goker M."/>
            <person name="Salamov A."/>
            <person name="Wisecaver J."/>
            <person name="Long T.M."/>
            <person name="Aerts A.L."/>
            <person name="Barry K."/>
            <person name="Choi C."/>
            <person name="Clum A."/>
            <person name="Coughlan A.Y."/>
            <person name="Deshpande S."/>
            <person name="Douglass A.P."/>
            <person name="Hanson S.J."/>
            <person name="Klenk H.-P."/>
            <person name="Labutti K."/>
            <person name="Lapidus A."/>
            <person name="Lindquist E."/>
            <person name="Lipzen A."/>
            <person name="Meier-Kolthoff J.P."/>
            <person name="Ohm R.A."/>
            <person name="Otillar R.P."/>
            <person name="Pangilinan J."/>
            <person name="Peng Y."/>
            <person name="Rokas A."/>
            <person name="Rosa C.A."/>
            <person name="Scheuner C."/>
            <person name="Sibirny A.A."/>
            <person name="Slot J.C."/>
            <person name="Stielow J.B."/>
            <person name="Sun H."/>
            <person name="Kurtzman C.P."/>
            <person name="Blackwell M."/>
            <person name="Jeffries T.W."/>
            <person name="Grigoriev I.V."/>
        </authorList>
    </citation>
    <scope>NUCLEOTIDE SEQUENCE [LARGE SCALE GENOMIC DNA]</scope>
    <source>
        <strain evidence="12">NRRL Y-17796</strain>
    </source>
</reference>
<dbReference type="Proteomes" id="UP000095023">
    <property type="component" value="Unassembled WGS sequence"/>
</dbReference>
<evidence type="ECO:0000313" key="12">
    <source>
        <dbReference type="Proteomes" id="UP000095023"/>
    </source>
</evidence>
<dbReference type="PROSITE" id="PS51758">
    <property type="entry name" value="LETM1_RBD"/>
    <property type="match status" value="1"/>
</dbReference>
<keyword evidence="4 9" id="KW-1133">Transmembrane helix</keyword>
<dbReference type="Pfam" id="PF07766">
    <property type="entry name" value="LETM1_RBD"/>
    <property type="match status" value="1"/>
</dbReference>
<dbReference type="OrthoDB" id="275278at2759"/>
<dbReference type="EMBL" id="KV453842">
    <property type="protein sequence ID" value="ODV91125.1"/>
    <property type="molecule type" value="Genomic_DNA"/>
</dbReference>
<evidence type="ECO:0000256" key="7">
    <source>
        <dbReference type="PROSITE-ProRule" id="PRU01094"/>
    </source>
</evidence>
<dbReference type="InterPro" id="IPR033122">
    <property type="entry name" value="LETM1-like_RBD"/>
</dbReference>
<name>A0A1E4TH95_9ASCO</name>
<feature type="region of interest" description="Disordered" evidence="8">
    <location>
        <begin position="354"/>
        <end position="409"/>
    </location>
</feature>
<keyword evidence="6 9" id="KW-0472">Membrane</keyword>
<evidence type="ECO:0000256" key="4">
    <source>
        <dbReference type="ARBA" id="ARBA00022989"/>
    </source>
</evidence>
<evidence type="ECO:0000256" key="9">
    <source>
        <dbReference type="SAM" id="Phobius"/>
    </source>
</evidence>
<feature type="compositionally biased region" description="Basic and acidic residues" evidence="8">
    <location>
        <begin position="354"/>
        <end position="371"/>
    </location>
</feature>
<keyword evidence="12" id="KW-1185">Reference proteome</keyword>
<keyword evidence="2 9" id="KW-0812">Transmembrane</keyword>
<accession>A0A1E4TH95</accession>
<dbReference type="AlphaFoldDB" id="A0A1E4TH95"/>
<dbReference type="GO" id="GO:0005743">
    <property type="term" value="C:mitochondrial inner membrane"/>
    <property type="evidence" value="ECO:0007669"/>
    <property type="project" value="UniProtKB-SubCell"/>
</dbReference>
<evidence type="ECO:0000259" key="10">
    <source>
        <dbReference type="PROSITE" id="PS51758"/>
    </source>
</evidence>
<evidence type="ECO:0000256" key="5">
    <source>
        <dbReference type="ARBA" id="ARBA00023128"/>
    </source>
</evidence>
<proteinExistence type="predicted"/>
<dbReference type="PANTHER" id="PTHR14009:SF1">
    <property type="entry name" value="MITOCHONDRIAL PROTON_CALCIUM EXCHANGER PROTEIN"/>
    <property type="match status" value="1"/>
</dbReference>
<organism evidence="11 12">
    <name type="scientific">Tortispora caseinolytica NRRL Y-17796</name>
    <dbReference type="NCBI Taxonomy" id="767744"/>
    <lineage>
        <taxon>Eukaryota</taxon>
        <taxon>Fungi</taxon>
        <taxon>Dikarya</taxon>
        <taxon>Ascomycota</taxon>
        <taxon>Saccharomycotina</taxon>
        <taxon>Trigonopsidomycetes</taxon>
        <taxon>Trigonopsidales</taxon>
        <taxon>Trigonopsidaceae</taxon>
        <taxon>Tortispora</taxon>
    </lineage>
</organism>